<evidence type="ECO:0000256" key="3">
    <source>
        <dbReference type="ARBA" id="ARBA00022679"/>
    </source>
</evidence>
<dbReference type="Pfam" id="PF02518">
    <property type="entry name" value="HATPase_c"/>
    <property type="match status" value="1"/>
</dbReference>
<feature type="domain" description="Histidine kinase" evidence="6">
    <location>
        <begin position="1"/>
        <end position="157"/>
    </location>
</feature>
<dbReference type="InterPro" id="IPR004358">
    <property type="entry name" value="Sig_transdc_His_kin-like_C"/>
</dbReference>
<keyword evidence="4" id="KW-0418">Kinase</keyword>
<dbReference type="OrthoDB" id="1931120at2"/>
<dbReference type="SUPFAM" id="SSF55874">
    <property type="entry name" value="ATPase domain of HSP90 chaperone/DNA topoisomerase II/histidine kinase"/>
    <property type="match status" value="1"/>
</dbReference>
<dbReference type="EC" id="2.7.13.3" evidence="2"/>
<dbReference type="GO" id="GO:0000160">
    <property type="term" value="P:phosphorelay signal transduction system"/>
    <property type="evidence" value="ECO:0007669"/>
    <property type="project" value="UniProtKB-KW"/>
</dbReference>
<keyword evidence="5" id="KW-0902">Two-component regulatory system</keyword>
<dbReference type="InterPro" id="IPR005467">
    <property type="entry name" value="His_kinase_dom"/>
</dbReference>
<name>A0A2A4BAM0_9SPHN</name>
<dbReference type="InterPro" id="IPR036890">
    <property type="entry name" value="HATPase_C_sf"/>
</dbReference>
<dbReference type="SMART" id="SM00387">
    <property type="entry name" value="HATPase_c"/>
    <property type="match status" value="1"/>
</dbReference>
<evidence type="ECO:0000313" key="8">
    <source>
        <dbReference type="Proteomes" id="UP000218366"/>
    </source>
</evidence>
<dbReference type="PRINTS" id="PR00344">
    <property type="entry name" value="BCTRLSENSOR"/>
</dbReference>
<dbReference type="GO" id="GO:0004673">
    <property type="term" value="F:protein histidine kinase activity"/>
    <property type="evidence" value="ECO:0007669"/>
    <property type="project" value="UniProtKB-EC"/>
</dbReference>
<protein>
    <recommendedName>
        <fullName evidence="2">histidine kinase</fullName>
        <ecNumber evidence="2">2.7.13.3</ecNumber>
    </recommendedName>
</protein>
<evidence type="ECO:0000256" key="4">
    <source>
        <dbReference type="ARBA" id="ARBA00022777"/>
    </source>
</evidence>
<dbReference type="PROSITE" id="PS50109">
    <property type="entry name" value="HIS_KIN"/>
    <property type="match status" value="1"/>
</dbReference>
<dbReference type="AlphaFoldDB" id="A0A2A4BAM0"/>
<dbReference type="InterPro" id="IPR050736">
    <property type="entry name" value="Sensor_HK_Regulatory"/>
</dbReference>
<dbReference type="EMBL" id="NWMW01000001">
    <property type="protein sequence ID" value="PCD04799.1"/>
    <property type="molecule type" value="Genomic_DNA"/>
</dbReference>
<dbReference type="PANTHER" id="PTHR43711:SF1">
    <property type="entry name" value="HISTIDINE KINASE 1"/>
    <property type="match status" value="1"/>
</dbReference>
<dbReference type="Proteomes" id="UP000218366">
    <property type="component" value="Unassembled WGS sequence"/>
</dbReference>
<dbReference type="PANTHER" id="PTHR43711">
    <property type="entry name" value="TWO-COMPONENT HISTIDINE KINASE"/>
    <property type="match status" value="1"/>
</dbReference>
<proteinExistence type="predicted"/>
<sequence length="157" mass="17158">MDSYREVARPFVARRRRFAARAFADELARLFAVEWVEHRLECAIDGALTIDADPDLLAQALLNLLRNAAQASDMPGRRRVWLRMTTTTEGLLIEVEDDGPGIAEALRQDVLLPFFTTKPDGSGIGLHLVRQVAIAHDGRVEVATGAAGGALIRLASL</sequence>
<evidence type="ECO:0000259" key="6">
    <source>
        <dbReference type="PROSITE" id="PS50109"/>
    </source>
</evidence>
<accession>A0A2A4BAM0</accession>
<evidence type="ECO:0000313" key="7">
    <source>
        <dbReference type="EMBL" id="PCD04799.1"/>
    </source>
</evidence>
<evidence type="ECO:0000256" key="1">
    <source>
        <dbReference type="ARBA" id="ARBA00000085"/>
    </source>
</evidence>
<keyword evidence="8" id="KW-1185">Reference proteome</keyword>
<comment type="caution">
    <text evidence="7">The sequence shown here is derived from an EMBL/GenBank/DDBJ whole genome shotgun (WGS) entry which is preliminary data.</text>
</comment>
<keyword evidence="3" id="KW-0808">Transferase</keyword>
<organism evidence="7 8">
    <name type="scientific">Sphingomonas spermidinifaciens</name>
    <dbReference type="NCBI Taxonomy" id="1141889"/>
    <lineage>
        <taxon>Bacteria</taxon>
        <taxon>Pseudomonadati</taxon>
        <taxon>Pseudomonadota</taxon>
        <taxon>Alphaproteobacteria</taxon>
        <taxon>Sphingomonadales</taxon>
        <taxon>Sphingomonadaceae</taxon>
        <taxon>Sphingomonas</taxon>
    </lineage>
</organism>
<evidence type="ECO:0000256" key="2">
    <source>
        <dbReference type="ARBA" id="ARBA00012438"/>
    </source>
</evidence>
<reference evidence="7 8" key="1">
    <citation type="submission" date="2017-09" db="EMBL/GenBank/DDBJ databases">
        <title>Sphingomonas spermidinifaciens 9NM-10, whole genome shotgun sequence.</title>
        <authorList>
            <person name="Feng G."/>
            <person name="Zhu H."/>
        </authorList>
    </citation>
    <scope>NUCLEOTIDE SEQUENCE [LARGE SCALE GENOMIC DNA]</scope>
    <source>
        <strain evidence="7 8">9NM-10</strain>
    </source>
</reference>
<gene>
    <name evidence="7" type="ORF">COC42_08405</name>
</gene>
<dbReference type="InterPro" id="IPR003594">
    <property type="entry name" value="HATPase_dom"/>
</dbReference>
<comment type="catalytic activity">
    <reaction evidence="1">
        <text>ATP + protein L-histidine = ADP + protein N-phospho-L-histidine.</text>
        <dbReference type="EC" id="2.7.13.3"/>
    </reaction>
</comment>
<dbReference type="Gene3D" id="3.30.565.10">
    <property type="entry name" value="Histidine kinase-like ATPase, C-terminal domain"/>
    <property type="match status" value="1"/>
</dbReference>
<evidence type="ECO:0000256" key="5">
    <source>
        <dbReference type="ARBA" id="ARBA00023012"/>
    </source>
</evidence>